<reference evidence="2 3" key="1">
    <citation type="journal article" date="2017" name="Gigascience">
        <title>Genome sequence of the small brown planthopper, Laodelphax striatellus.</title>
        <authorList>
            <person name="Zhu J."/>
            <person name="Jiang F."/>
            <person name="Wang X."/>
            <person name="Yang P."/>
            <person name="Bao Y."/>
            <person name="Zhao W."/>
            <person name="Wang W."/>
            <person name="Lu H."/>
            <person name="Wang Q."/>
            <person name="Cui N."/>
            <person name="Li J."/>
            <person name="Chen X."/>
            <person name="Luo L."/>
            <person name="Yu J."/>
            <person name="Kang L."/>
            <person name="Cui F."/>
        </authorList>
    </citation>
    <scope>NUCLEOTIDE SEQUENCE [LARGE SCALE GENOMIC DNA]</scope>
    <source>
        <strain evidence="2">Lst14</strain>
    </source>
</reference>
<sequence length="136" mass="15426">MKSTILISTVAILTLTTEICSKDLLKLANWNSFVTELNKKSVVMLFLCPEDSQNRCVKLTETLVNHCDQHPKFICTEFINYIPNEFSNNLKSGEAIPYIAFFKDGNKTPVIELKETDETEISDTDIDNAFKDSKLV</sequence>
<evidence type="ECO:0000313" key="2">
    <source>
        <dbReference type="EMBL" id="RZF43636.1"/>
    </source>
</evidence>
<feature type="chain" id="PRO_5019731795" description="Thioredoxin domain-containing protein" evidence="1">
    <location>
        <begin position="22"/>
        <end position="136"/>
    </location>
</feature>
<accession>A0A482XCY2</accession>
<dbReference type="InParanoid" id="A0A482XCY2"/>
<protein>
    <recommendedName>
        <fullName evidence="4">Thioredoxin domain-containing protein</fullName>
    </recommendedName>
</protein>
<evidence type="ECO:0008006" key="4">
    <source>
        <dbReference type="Google" id="ProtNLM"/>
    </source>
</evidence>
<keyword evidence="1" id="KW-0732">Signal</keyword>
<name>A0A482XCY2_LAOST</name>
<proteinExistence type="predicted"/>
<dbReference type="AlphaFoldDB" id="A0A482XCY2"/>
<dbReference type="SMR" id="A0A482XCY2"/>
<dbReference type="EMBL" id="QKKF02012532">
    <property type="protein sequence ID" value="RZF43636.1"/>
    <property type="molecule type" value="Genomic_DNA"/>
</dbReference>
<evidence type="ECO:0000313" key="3">
    <source>
        <dbReference type="Proteomes" id="UP000291343"/>
    </source>
</evidence>
<keyword evidence="3" id="KW-1185">Reference proteome</keyword>
<comment type="caution">
    <text evidence="2">The sequence shown here is derived from an EMBL/GenBank/DDBJ whole genome shotgun (WGS) entry which is preliminary data.</text>
</comment>
<evidence type="ECO:0000256" key="1">
    <source>
        <dbReference type="SAM" id="SignalP"/>
    </source>
</evidence>
<gene>
    <name evidence="2" type="ORF">LSTR_LSTR009233</name>
</gene>
<organism evidence="2 3">
    <name type="scientific">Laodelphax striatellus</name>
    <name type="common">Small brown planthopper</name>
    <name type="synonym">Delphax striatella</name>
    <dbReference type="NCBI Taxonomy" id="195883"/>
    <lineage>
        <taxon>Eukaryota</taxon>
        <taxon>Metazoa</taxon>
        <taxon>Ecdysozoa</taxon>
        <taxon>Arthropoda</taxon>
        <taxon>Hexapoda</taxon>
        <taxon>Insecta</taxon>
        <taxon>Pterygota</taxon>
        <taxon>Neoptera</taxon>
        <taxon>Paraneoptera</taxon>
        <taxon>Hemiptera</taxon>
        <taxon>Auchenorrhyncha</taxon>
        <taxon>Fulgoroidea</taxon>
        <taxon>Delphacidae</taxon>
        <taxon>Criomorphinae</taxon>
        <taxon>Laodelphax</taxon>
    </lineage>
</organism>
<dbReference type="Proteomes" id="UP000291343">
    <property type="component" value="Unassembled WGS sequence"/>
</dbReference>
<feature type="signal peptide" evidence="1">
    <location>
        <begin position="1"/>
        <end position="21"/>
    </location>
</feature>